<dbReference type="PROSITE" id="PS51464">
    <property type="entry name" value="SIS"/>
    <property type="match status" value="1"/>
</dbReference>
<sequence>MEFNWNTETMSPSQFKIADYIQKNTQHVLLSTEQEISNSLKISIASVSRFWRSVGYKNFKDFKTQMRTQLEVSPAGKMKNIMRKAEGHELQYHKLTMSVDHLQKTMEHFSSNDFDQAVDTLSRAHNIYIYCPGPSIGLGHLLYYRLSRFGLHIRIIHNNGSELFEDLLHINKNDVVIIFGFVRLLPEAKVILDQANQVGYQTIIITDKLVSDFSTQTDSILFASRGDMWEFHSMIAPTFMVENLIIAVGMKNKQENLERLELLSNLRHQYSDILPR</sequence>
<evidence type="ECO:0000256" key="3">
    <source>
        <dbReference type="ARBA" id="ARBA00023163"/>
    </source>
</evidence>
<dbReference type="InterPro" id="IPR009057">
    <property type="entry name" value="Homeodomain-like_sf"/>
</dbReference>
<keyword evidence="7" id="KW-1185">Reference proteome</keyword>
<dbReference type="Pfam" id="PF01418">
    <property type="entry name" value="HTH_6"/>
    <property type="match status" value="1"/>
</dbReference>
<feature type="domain" description="HTH rpiR-type" evidence="4">
    <location>
        <begin position="1"/>
        <end position="73"/>
    </location>
</feature>
<dbReference type="InterPro" id="IPR036388">
    <property type="entry name" value="WH-like_DNA-bd_sf"/>
</dbReference>
<dbReference type="PANTHER" id="PTHR30514:SF18">
    <property type="entry name" value="RPIR-FAMILY TRANSCRIPTIONAL REGULATOR"/>
    <property type="match status" value="1"/>
</dbReference>
<comment type="caution">
    <text evidence="6">The sequence shown here is derived from an EMBL/GenBank/DDBJ whole genome shotgun (WGS) entry which is preliminary data.</text>
</comment>
<dbReference type="InterPro" id="IPR035472">
    <property type="entry name" value="RpiR-like_SIS"/>
</dbReference>
<keyword evidence="2" id="KW-0238">DNA-binding</keyword>
<dbReference type="RefSeq" id="WP_285932416.1">
    <property type="nucleotide sequence ID" value="NZ_JASTZU010000037.1"/>
</dbReference>
<gene>
    <name evidence="6" type="ORF">QQS35_12125</name>
</gene>
<dbReference type="InterPro" id="IPR046348">
    <property type="entry name" value="SIS_dom_sf"/>
</dbReference>
<dbReference type="SUPFAM" id="SSF53697">
    <property type="entry name" value="SIS domain"/>
    <property type="match status" value="1"/>
</dbReference>
<dbReference type="InterPro" id="IPR001347">
    <property type="entry name" value="SIS_dom"/>
</dbReference>
<dbReference type="Gene3D" id="1.10.10.10">
    <property type="entry name" value="Winged helix-like DNA-binding domain superfamily/Winged helix DNA-binding domain"/>
    <property type="match status" value="1"/>
</dbReference>
<dbReference type="SUPFAM" id="SSF46689">
    <property type="entry name" value="Homeodomain-like"/>
    <property type="match status" value="1"/>
</dbReference>
<evidence type="ECO:0000313" key="7">
    <source>
        <dbReference type="Proteomes" id="UP001235343"/>
    </source>
</evidence>
<evidence type="ECO:0000259" key="4">
    <source>
        <dbReference type="PROSITE" id="PS51071"/>
    </source>
</evidence>
<keyword evidence="3" id="KW-0804">Transcription</keyword>
<dbReference type="Proteomes" id="UP001235343">
    <property type="component" value="Unassembled WGS sequence"/>
</dbReference>
<feature type="domain" description="SIS" evidence="5">
    <location>
        <begin position="117"/>
        <end position="255"/>
    </location>
</feature>
<evidence type="ECO:0000259" key="5">
    <source>
        <dbReference type="PROSITE" id="PS51464"/>
    </source>
</evidence>
<name>A0ABT7L5R3_9BACI</name>
<evidence type="ECO:0000313" key="6">
    <source>
        <dbReference type="EMBL" id="MDL4841199.1"/>
    </source>
</evidence>
<evidence type="ECO:0000256" key="1">
    <source>
        <dbReference type="ARBA" id="ARBA00023015"/>
    </source>
</evidence>
<proteinExistence type="predicted"/>
<keyword evidence="1" id="KW-0805">Transcription regulation</keyword>
<dbReference type="PANTHER" id="PTHR30514">
    <property type="entry name" value="GLUCOKINASE"/>
    <property type="match status" value="1"/>
</dbReference>
<dbReference type="Pfam" id="PF01380">
    <property type="entry name" value="SIS"/>
    <property type="match status" value="1"/>
</dbReference>
<dbReference type="InterPro" id="IPR000281">
    <property type="entry name" value="HTH_RpiR"/>
</dbReference>
<reference evidence="6 7" key="1">
    <citation type="submission" date="2023-06" db="EMBL/GenBank/DDBJ databases">
        <title>Aquibacillus rhizosphaerae LR5S19.</title>
        <authorList>
            <person name="Sun J.-Q."/>
        </authorList>
    </citation>
    <scope>NUCLEOTIDE SEQUENCE [LARGE SCALE GENOMIC DNA]</scope>
    <source>
        <strain evidence="6 7">LR5S19</strain>
    </source>
</reference>
<accession>A0ABT7L5R3</accession>
<dbReference type="InterPro" id="IPR047640">
    <property type="entry name" value="RpiR-like"/>
</dbReference>
<organism evidence="6 7">
    <name type="scientific">Aquibacillus rhizosphaerae</name>
    <dbReference type="NCBI Taxonomy" id="3051431"/>
    <lineage>
        <taxon>Bacteria</taxon>
        <taxon>Bacillati</taxon>
        <taxon>Bacillota</taxon>
        <taxon>Bacilli</taxon>
        <taxon>Bacillales</taxon>
        <taxon>Bacillaceae</taxon>
        <taxon>Aquibacillus</taxon>
    </lineage>
</organism>
<dbReference type="CDD" id="cd05013">
    <property type="entry name" value="SIS_RpiR"/>
    <property type="match status" value="1"/>
</dbReference>
<dbReference type="EMBL" id="JASTZU010000037">
    <property type="protein sequence ID" value="MDL4841199.1"/>
    <property type="molecule type" value="Genomic_DNA"/>
</dbReference>
<dbReference type="Gene3D" id="3.40.50.10490">
    <property type="entry name" value="Glucose-6-phosphate isomerase like protein, domain 1"/>
    <property type="match status" value="1"/>
</dbReference>
<evidence type="ECO:0000256" key="2">
    <source>
        <dbReference type="ARBA" id="ARBA00023125"/>
    </source>
</evidence>
<protein>
    <submittedName>
        <fullName evidence="6">MurR/RpiR family transcriptional regulator</fullName>
    </submittedName>
</protein>
<dbReference type="PROSITE" id="PS51071">
    <property type="entry name" value="HTH_RPIR"/>
    <property type="match status" value="1"/>
</dbReference>